<evidence type="ECO:0000256" key="1">
    <source>
        <dbReference type="SAM" id="MobiDB-lite"/>
    </source>
</evidence>
<dbReference type="AlphaFoldDB" id="A0A2S8SVC3"/>
<keyword evidence="2" id="KW-1133">Transmembrane helix</keyword>
<evidence type="ECO:0000256" key="2">
    <source>
        <dbReference type="SAM" id="Phobius"/>
    </source>
</evidence>
<dbReference type="EMBL" id="NIGF01000003">
    <property type="protein sequence ID" value="PQV64743.1"/>
    <property type="molecule type" value="Genomic_DNA"/>
</dbReference>
<feature type="compositionally biased region" description="Basic residues" evidence="1">
    <location>
        <begin position="78"/>
        <end position="87"/>
    </location>
</feature>
<evidence type="ECO:0000313" key="4">
    <source>
        <dbReference type="Proteomes" id="UP000237684"/>
    </source>
</evidence>
<sequence>MIVFVPMPSNSSSSNPAPRRSSKSGGSSGASARPTSRGDAPSHPARTMDLSATHKKSTKSAPKASLQTPKPPLDAGAKRRALKKKRGRQNNLVAWLVAAAITVTIAGTAAGIWTELQSAKGRVAQKRATFADLQAQFESGKRRLSALASASGKERVLVENGFIKPGERLLLFPKTQSHKK</sequence>
<comment type="caution">
    <text evidence="3">The sequence shown here is derived from an EMBL/GenBank/DDBJ whole genome shotgun (WGS) entry which is preliminary data.</text>
</comment>
<protein>
    <submittedName>
        <fullName evidence="3">Uncharacterized protein</fullName>
    </submittedName>
</protein>
<feature type="transmembrane region" description="Helical" evidence="2">
    <location>
        <begin position="92"/>
        <end position="113"/>
    </location>
</feature>
<organism evidence="3 4">
    <name type="scientific">Abditibacterium utsteinense</name>
    <dbReference type="NCBI Taxonomy" id="1960156"/>
    <lineage>
        <taxon>Bacteria</taxon>
        <taxon>Pseudomonadati</taxon>
        <taxon>Abditibacteriota</taxon>
        <taxon>Abditibacteriia</taxon>
        <taxon>Abditibacteriales</taxon>
        <taxon>Abditibacteriaceae</taxon>
        <taxon>Abditibacterium</taxon>
    </lineage>
</organism>
<feature type="region of interest" description="Disordered" evidence="1">
    <location>
        <begin position="1"/>
        <end position="87"/>
    </location>
</feature>
<dbReference type="Proteomes" id="UP000237684">
    <property type="component" value="Unassembled WGS sequence"/>
</dbReference>
<proteinExistence type="predicted"/>
<accession>A0A2S8SVC3</accession>
<name>A0A2S8SVC3_9BACT</name>
<dbReference type="InParanoid" id="A0A2S8SVC3"/>
<keyword evidence="2" id="KW-0472">Membrane</keyword>
<feature type="compositionally biased region" description="Low complexity" evidence="1">
    <location>
        <begin position="1"/>
        <end position="38"/>
    </location>
</feature>
<evidence type="ECO:0000313" key="3">
    <source>
        <dbReference type="EMBL" id="PQV64743.1"/>
    </source>
</evidence>
<reference evidence="3 4" key="1">
    <citation type="journal article" date="2018" name="Syst. Appl. Microbiol.">
        <title>Abditibacterium utsteinense sp. nov., the first cultivated member of candidate phylum FBP, isolated from ice-free Antarctic soil samples.</title>
        <authorList>
            <person name="Tahon G."/>
            <person name="Tytgat B."/>
            <person name="Lebbe L."/>
            <person name="Carlier A."/>
            <person name="Willems A."/>
        </authorList>
    </citation>
    <scope>NUCLEOTIDE SEQUENCE [LARGE SCALE GENOMIC DNA]</scope>
    <source>
        <strain evidence="3 4">LMG 29911</strain>
    </source>
</reference>
<keyword evidence="4" id="KW-1185">Reference proteome</keyword>
<gene>
    <name evidence="3" type="ORF">B1R32_10310</name>
</gene>
<keyword evidence="2" id="KW-0812">Transmembrane</keyword>